<keyword evidence="6" id="KW-1185">Reference proteome</keyword>
<dbReference type="Gene3D" id="2.60.120.650">
    <property type="entry name" value="Cupin"/>
    <property type="match status" value="1"/>
</dbReference>
<dbReference type="GO" id="GO:0000118">
    <property type="term" value="C:histone deacetylase complex"/>
    <property type="evidence" value="ECO:0000318"/>
    <property type="project" value="GO_Central"/>
</dbReference>
<dbReference type="Proteomes" id="UP000008144">
    <property type="component" value="Unassembled WGS sequence"/>
</dbReference>
<evidence type="ECO:0000256" key="3">
    <source>
        <dbReference type="ARBA" id="ARBA00023242"/>
    </source>
</evidence>
<dbReference type="OMA" id="RAMTLAH"/>
<reference evidence="6" key="1">
    <citation type="journal article" date="2002" name="Science">
        <title>The draft genome of Ciona intestinalis: insights into chordate and vertebrate origins.</title>
        <authorList>
            <person name="Dehal P."/>
            <person name="Satou Y."/>
            <person name="Campbell R.K."/>
            <person name="Chapman J."/>
            <person name="Degnan B."/>
            <person name="De Tomaso A."/>
            <person name="Davidson B."/>
            <person name="Di Gregorio A."/>
            <person name="Gelpke M."/>
            <person name="Goodstein D.M."/>
            <person name="Harafuji N."/>
            <person name="Hastings K.E."/>
            <person name="Ho I."/>
            <person name="Hotta K."/>
            <person name="Huang W."/>
            <person name="Kawashima T."/>
            <person name="Lemaire P."/>
            <person name="Martinez D."/>
            <person name="Meinertzhagen I.A."/>
            <person name="Necula S."/>
            <person name="Nonaka M."/>
            <person name="Putnam N."/>
            <person name="Rash S."/>
            <person name="Saiga H."/>
            <person name="Satake M."/>
            <person name="Terry A."/>
            <person name="Yamada L."/>
            <person name="Wang H.G."/>
            <person name="Awazu S."/>
            <person name="Azumi K."/>
            <person name="Boore J."/>
            <person name="Branno M."/>
            <person name="Chin-Bow S."/>
            <person name="DeSantis R."/>
            <person name="Doyle S."/>
            <person name="Francino P."/>
            <person name="Keys D.N."/>
            <person name="Haga S."/>
            <person name="Hayashi H."/>
            <person name="Hino K."/>
            <person name="Imai K.S."/>
            <person name="Inaba K."/>
            <person name="Kano S."/>
            <person name="Kobayashi K."/>
            <person name="Kobayashi M."/>
            <person name="Lee B.I."/>
            <person name="Makabe K.W."/>
            <person name="Manohar C."/>
            <person name="Matassi G."/>
            <person name="Medina M."/>
            <person name="Mochizuki Y."/>
            <person name="Mount S."/>
            <person name="Morishita T."/>
            <person name="Miura S."/>
            <person name="Nakayama A."/>
            <person name="Nishizaka S."/>
            <person name="Nomoto H."/>
            <person name="Ohta F."/>
            <person name="Oishi K."/>
            <person name="Rigoutsos I."/>
            <person name="Sano M."/>
            <person name="Sasaki A."/>
            <person name="Sasakura Y."/>
            <person name="Shoguchi E."/>
            <person name="Shin-i T."/>
            <person name="Spagnuolo A."/>
            <person name="Stainier D."/>
            <person name="Suzuki M.M."/>
            <person name="Tassy O."/>
            <person name="Takatori N."/>
            <person name="Tokuoka M."/>
            <person name="Yagi K."/>
            <person name="Yoshizaki F."/>
            <person name="Wada S."/>
            <person name="Zhang C."/>
            <person name="Hyatt P.D."/>
            <person name="Larimer F."/>
            <person name="Detter C."/>
            <person name="Doggett N."/>
            <person name="Glavina T."/>
            <person name="Hawkins T."/>
            <person name="Richardson P."/>
            <person name="Lucas S."/>
            <person name="Kohara Y."/>
            <person name="Levine M."/>
            <person name="Satoh N."/>
            <person name="Rokhsar D.S."/>
        </authorList>
    </citation>
    <scope>NUCLEOTIDE SEQUENCE [LARGE SCALE GENOMIC DNA]</scope>
</reference>
<dbReference type="InterPro" id="IPR003347">
    <property type="entry name" value="JmjC_dom"/>
</dbReference>
<organism evidence="5 6">
    <name type="scientific">Ciona intestinalis</name>
    <name type="common">Transparent sea squirt</name>
    <name type="synonym">Ascidia intestinalis</name>
    <dbReference type="NCBI Taxonomy" id="7719"/>
    <lineage>
        <taxon>Eukaryota</taxon>
        <taxon>Metazoa</taxon>
        <taxon>Chordata</taxon>
        <taxon>Tunicata</taxon>
        <taxon>Ascidiacea</taxon>
        <taxon>Phlebobranchia</taxon>
        <taxon>Cionidae</taxon>
        <taxon>Ciona</taxon>
    </lineage>
</organism>
<dbReference type="GO" id="GO:0032454">
    <property type="term" value="F:histone H3K9 demethylase activity"/>
    <property type="evidence" value="ECO:0000318"/>
    <property type="project" value="GO_Central"/>
</dbReference>
<feature type="domain" description="JmjC" evidence="4">
    <location>
        <begin position="503"/>
        <end position="707"/>
    </location>
</feature>
<dbReference type="PANTHER" id="PTHR12549">
    <property type="entry name" value="JMJC DOMAIN-CONTAINING HISTONE DEMETHYLATION PROTEIN"/>
    <property type="match status" value="1"/>
</dbReference>
<dbReference type="SMART" id="SM00558">
    <property type="entry name" value="JmjC"/>
    <property type="match status" value="1"/>
</dbReference>
<dbReference type="Pfam" id="PF02373">
    <property type="entry name" value="JmjC"/>
    <property type="match status" value="1"/>
</dbReference>
<evidence type="ECO:0000256" key="1">
    <source>
        <dbReference type="ARBA" id="ARBA00004123"/>
    </source>
</evidence>
<comment type="subcellular location">
    <subcellularLocation>
        <location evidence="1">Nucleus</location>
    </subcellularLocation>
</comment>
<evidence type="ECO:0000256" key="2">
    <source>
        <dbReference type="ARBA" id="ARBA00022723"/>
    </source>
</evidence>
<dbReference type="GO" id="GO:0003712">
    <property type="term" value="F:transcription coregulator activity"/>
    <property type="evidence" value="ECO:0000318"/>
    <property type="project" value="GO_Central"/>
</dbReference>
<reference evidence="5" key="2">
    <citation type="submission" date="2025-08" db="UniProtKB">
        <authorList>
            <consortium name="Ensembl"/>
        </authorList>
    </citation>
    <scope>IDENTIFICATION</scope>
</reference>
<keyword evidence="3" id="KW-0539">Nucleus</keyword>
<dbReference type="STRING" id="7719.ENSCINP00000003397"/>
<dbReference type="HOGENOM" id="CLU_004659_0_0_1"/>
<dbReference type="Ensembl" id="ENSCINT00000003397.3">
    <property type="protein sequence ID" value="ENSCINP00000003397.3"/>
    <property type="gene ID" value="ENSCING00000001679.3"/>
</dbReference>
<evidence type="ECO:0000259" key="4">
    <source>
        <dbReference type="PROSITE" id="PS51184"/>
    </source>
</evidence>
<dbReference type="GO" id="GO:0031490">
    <property type="term" value="F:chromatin DNA binding"/>
    <property type="evidence" value="ECO:0000318"/>
    <property type="project" value="GO_Central"/>
</dbReference>
<dbReference type="PANTHER" id="PTHR12549:SF38">
    <property type="entry name" value="JMJC DOMAIN-CONTAINING HISTONE DEMETHYLASE 2, ISOFORM A"/>
    <property type="match status" value="1"/>
</dbReference>
<dbReference type="InParanoid" id="F6X882"/>
<dbReference type="InterPro" id="IPR045109">
    <property type="entry name" value="LSDs-like"/>
</dbReference>
<dbReference type="PROSITE" id="PS51184">
    <property type="entry name" value="JMJC"/>
    <property type="match status" value="1"/>
</dbReference>
<dbReference type="AlphaFoldDB" id="F6X882"/>
<dbReference type="GO" id="GO:0000785">
    <property type="term" value="C:chromatin"/>
    <property type="evidence" value="ECO:0000318"/>
    <property type="project" value="GO_Central"/>
</dbReference>
<accession>F6X882</accession>
<reference evidence="5" key="3">
    <citation type="submission" date="2025-09" db="UniProtKB">
        <authorList>
            <consortium name="Ensembl"/>
        </authorList>
    </citation>
    <scope>IDENTIFICATION</scope>
</reference>
<name>F6X882_CIOIN</name>
<sequence length="746" mass="83789">MGDNEDGLPESLLTSNVERDRLKTSGEAFIQDAACHELSSYEEVTLCNSLPPPRCRECKGGKKKENSAVFCRFYGFRKLAFVDEQLQSAGFCNPEDSKPSDLRLWLPANPGPTSPTEGSTPHNKLSLQSCEYILSRIGVRFCELVESEKEAMKLAESSVKPHWKRPISGVREMCDACETTLFNIHWVCHHCGFGVCTDCYKSRQSMSREEMEECDVDKRNPTRWLKCTRGKSHDTMSLIPTQIIPSSCLFDLHELSHQASSKLGLPVDGSCSVGGVRKPTLNTLLINKQLGDPKMEVHHPPTPPLPNMDKERFKMFNQDNLSPLDVLASVAAVRGVAGCNTSAGKVENTTESLCERSPAPQPPPTNKWLCNRQLLQLTDGSDHVNVESFQTQWGYGLPVVASGAEKKLTPELWKPSNISDEHGEEPTGNALVNCRLGSIITNAHIKDFWNGFECIANRMTDDKTGERMILKLKDWPTTDDFLDTMPHRFKDLMSALPLPEYTARDGQYNIAGYLPDFFVRPDLGPKMYIAYGWVTEKDWNQGTTNLHLDISDACNLMVYVGVPMDQPPGSLNTMLEIIKEGDVDEFQLERSKTSKPGALWHIFKASDTDKIRQLILKVKAEEGVEVPHDHDPIHDQQIYLDKTLRKRLKDEYGVSGYAIVQCEGDSVFIPAGAPHQVFNLHSCIKVAEDFVSPDHVDKCFKLTEEFRRLSSSHSNHEDKLQLKNIVYHAIKEVLTSIAWHEANNCQ</sequence>
<keyword evidence="2" id="KW-0479">Metal-binding</keyword>
<proteinExistence type="predicted"/>
<evidence type="ECO:0000313" key="6">
    <source>
        <dbReference type="Proteomes" id="UP000008144"/>
    </source>
</evidence>
<protein>
    <recommendedName>
        <fullName evidence="4">JmjC domain-containing protein</fullName>
    </recommendedName>
</protein>
<dbReference type="GO" id="GO:0006357">
    <property type="term" value="P:regulation of transcription by RNA polymerase II"/>
    <property type="evidence" value="ECO:0000318"/>
    <property type="project" value="GO_Central"/>
</dbReference>
<dbReference type="SUPFAM" id="SSF51197">
    <property type="entry name" value="Clavaminate synthase-like"/>
    <property type="match status" value="1"/>
</dbReference>
<evidence type="ECO:0000313" key="5">
    <source>
        <dbReference type="Ensembl" id="ENSCINP00000003397.3"/>
    </source>
</evidence>
<dbReference type="GO" id="GO:0046872">
    <property type="term" value="F:metal ion binding"/>
    <property type="evidence" value="ECO:0007669"/>
    <property type="project" value="UniProtKB-KW"/>
</dbReference>
<dbReference type="GeneTree" id="ENSGT00940000169223"/>
<dbReference type="FunCoup" id="F6X882">
    <property type="interactions" value="171"/>
</dbReference>